<organism evidence="2 3">
    <name type="scientific">Penicillium frequentans</name>
    <dbReference type="NCBI Taxonomy" id="3151616"/>
    <lineage>
        <taxon>Eukaryota</taxon>
        <taxon>Fungi</taxon>
        <taxon>Dikarya</taxon>
        <taxon>Ascomycota</taxon>
        <taxon>Pezizomycotina</taxon>
        <taxon>Eurotiomycetes</taxon>
        <taxon>Eurotiomycetidae</taxon>
        <taxon>Eurotiales</taxon>
        <taxon>Aspergillaceae</taxon>
        <taxon>Penicillium</taxon>
    </lineage>
</organism>
<comment type="caution">
    <text evidence="2">The sequence shown here is derived from an EMBL/GenBank/DDBJ whole genome shotgun (WGS) entry which is preliminary data.</text>
</comment>
<dbReference type="AlphaFoldDB" id="A0AAD6GBX7"/>
<proteinExistence type="predicted"/>
<evidence type="ECO:0000313" key="3">
    <source>
        <dbReference type="Proteomes" id="UP001220324"/>
    </source>
</evidence>
<reference evidence="2 3" key="1">
    <citation type="journal article" date="2023" name="IMA Fungus">
        <title>Comparative genomic study of the Penicillium genus elucidates a diverse pangenome and 15 lateral gene transfer events.</title>
        <authorList>
            <person name="Petersen C."/>
            <person name="Sorensen T."/>
            <person name="Nielsen M.R."/>
            <person name="Sondergaard T.E."/>
            <person name="Sorensen J.L."/>
            <person name="Fitzpatrick D.A."/>
            <person name="Frisvad J.C."/>
            <person name="Nielsen K.L."/>
        </authorList>
    </citation>
    <scope>NUCLEOTIDE SEQUENCE [LARGE SCALE GENOMIC DNA]</scope>
    <source>
        <strain evidence="2 3">IBT 35679</strain>
    </source>
</reference>
<dbReference type="EMBL" id="JAQIZZ010000008">
    <property type="protein sequence ID" value="KAJ5525934.1"/>
    <property type="molecule type" value="Genomic_DNA"/>
</dbReference>
<protein>
    <submittedName>
        <fullName evidence="2">Uncharacterized protein</fullName>
    </submittedName>
</protein>
<evidence type="ECO:0000256" key="1">
    <source>
        <dbReference type="SAM" id="Coils"/>
    </source>
</evidence>
<sequence length="258" mass="29443">MSLGSKHAFSPTFSGKGDECVDIFLLQCKHAWSGMYFSHNEEKSEARATTLHLGVTGEARVFIKSLPEGECYDFEILSSNLKERFPQRQPMEKRGLILSRMIALKQESKSLEEYADAGREIGNEAPTEDQEVLADRWIAGLANKNLRMNVKSSNYTAKQNDSAKPMHLEQCISAAIYLKWEEEYEESETSAQSQESKMMAMMAMIQDLQKEIKQLKLQSMELVEAQMQQNQQLKNPLGVQIHLHRWLDPKDDVIPEGK</sequence>
<dbReference type="Proteomes" id="UP001220324">
    <property type="component" value="Unassembled WGS sequence"/>
</dbReference>
<name>A0AAD6GBX7_9EURO</name>
<keyword evidence="3" id="KW-1185">Reference proteome</keyword>
<evidence type="ECO:0000313" key="2">
    <source>
        <dbReference type="EMBL" id="KAJ5525934.1"/>
    </source>
</evidence>
<accession>A0AAD6GBX7</accession>
<gene>
    <name evidence="2" type="ORF">N7494_012584</name>
</gene>
<keyword evidence="1" id="KW-0175">Coiled coil</keyword>
<feature type="coiled-coil region" evidence="1">
    <location>
        <begin position="177"/>
        <end position="225"/>
    </location>
</feature>